<dbReference type="EMBL" id="CACVKT020007050">
    <property type="protein sequence ID" value="CAC5405001.1"/>
    <property type="molecule type" value="Genomic_DNA"/>
</dbReference>
<keyword evidence="1" id="KW-0732">Signal</keyword>
<dbReference type="AlphaFoldDB" id="A0A6J8DBE4"/>
<organism evidence="2 3">
    <name type="scientific">Mytilus coruscus</name>
    <name type="common">Sea mussel</name>
    <dbReference type="NCBI Taxonomy" id="42192"/>
    <lineage>
        <taxon>Eukaryota</taxon>
        <taxon>Metazoa</taxon>
        <taxon>Spiralia</taxon>
        <taxon>Lophotrochozoa</taxon>
        <taxon>Mollusca</taxon>
        <taxon>Bivalvia</taxon>
        <taxon>Autobranchia</taxon>
        <taxon>Pteriomorphia</taxon>
        <taxon>Mytilida</taxon>
        <taxon>Mytiloidea</taxon>
        <taxon>Mytilidae</taxon>
        <taxon>Mytilinae</taxon>
        <taxon>Mytilus</taxon>
    </lineage>
</organism>
<proteinExistence type="predicted"/>
<sequence>MDIYNKSVTIMKFLTCCLSFLCHLTEIEAFQCYSCSYSLTGDPTLHYECVNAPRNVTMGTPIVQCSTGLCITKAVYQLGTLKVWSADRACRNPEVIDCGENCCAENSHNIVCQFQCSGVGNTVCNNLNINHAELRLTTSSNKTAILSELEKIRSLNIGTIMQRIICSQIDGVNDTLMIPFESYSR</sequence>
<evidence type="ECO:0000313" key="2">
    <source>
        <dbReference type="EMBL" id="CAC5405001.1"/>
    </source>
</evidence>
<keyword evidence="3" id="KW-1185">Reference proteome</keyword>
<feature type="signal peptide" evidence="1">
    <location>
        <begin position="1"/>
        <end position="29"/>
    </location>
</feature>
<dbReference type="OrthoDB" id="6128349at2759"/>
<evidence type="ECO:0000256" key="1">
    <source>
        <dbReference type="SAM" id="SignalP"/>
    </source>
</evidence>
<protein>
    <submittedName>
        <fullName evidence="2">Uncharacterized protein</fullName>
    </submittedName>
</protein>
<gene>
    <name evidence="2" type="ORF">MCOR_38730</name>
</gene>
<evidence type="ECO:0000313" key="3">
    <source>
        <dbReference type="Proteomes" id="UP000507470"/>
    </source>
</evidence>
<accession>A0A6J8DBE4</accession>
<reference evidence="2 3" key="1">
    <citation type="submission" date="2020-06" db="EMBL/GenBank/DDBJ databases">
        <authorList>
            <person name="Li R."/>
            <person name="Bekaert M."/>
        </authorList>
    </citation>
    <scope>NUCLEOTIDE SEQUENCE [LARGE SCALE GENOMIC DNA]</scope>
    <source>
        <strain evidence="3">wild</strain>
    </source>
</reference>
<name>A0A6J8DBE4_MYTCO</name>
<dbReference type="Proteomes" id="UP000507470">
    <property type="component" value="Unassembled WGS sequence"/>
</dbReference>
<feature type="chain" id="PRO_5026886896" evidence="1">
    <location>
        <begin position="30"/>
        <end position="185"/>
    </location>
</feature>